<dbReference type="EC" id="1.3.8.7" evidence="5"/>
<evidence type="ECO:0000313" key="5">
    <source>
        <dbReference type="EMBL" id="MBB3940419.1"/>
    </source>
</evidence>
<dbReference type="Pfam" id="PF00441">
    <property type="entry name" value="Acyl-CoA_dh_1"/>
    <property type="match status" value="1"/>
</dbReference>
<name>A0A7W6C2I7_9SPHN</name>
<evidence type="ECO:0000256" key="1">
    <source>
        <dbReference type="ARBA" id="ARBA00022630"/>
    </source>
</evidence>
<evidence type="ECO:0000256" key="2">
    <source>
        <dbReference type="ARBA" id="ARBA00022827"/>
    </source>
</evidence>
<proteinExistence type="predicted"/>
<organism evidence="5 6">
    <name type="scientific">Novosphingobium fluoreni</name>
    <dbReference type="NCBI Taxonomy" id="1391222"/>
    <lineage>
        <taxon>Bacteria</taxon>
        <taxon>Pseudomonadati</taxon>
        <taxon>Pseudomonadota</taxon>
        <taxon>Alphaproteobacteria</taxon>
        <taxon>Sphingomonadales</taxon>
        <taxon>Sphingomonadaceae</taxon>
        <taxon>Novosphingobium</taxon>
    </lineage>
</organism>
<protein>
    <submittedName>
        <fullName evidence="5">Acyl-CoA dehydrogenase</fullName>
        <ecNumber evidence="5">1.3.8.7</ecNumber>
    </submittedName>
</protein>
<dbReference type="RefSeq" id="WP_183617029.1">
    <property type="nucleotide sequence ID" value="NZ_JACIDY010000004.1"/>
</dbReference>
<reference evidence="5 6" key="1">
    <citation type="submission" date="2020-08" db="EMBL/GenBank/DDBJ databases">
        <title>Genomic Encyclopedia of Type Strains, Phase IV (KMG-IV): sequencing the most valuable type-strain genomes for metagenomic binning, comparative biology and taxonomic classification.</title>
        <authorList>
            <person name="Goeker M."/>
        </authorList>
    </citation>
    <scope>NUCLEOTIDE SEQUENCE [LARGE SCALE GENOMIC DNA]</scope>
    <source>
        <strain evidence="5 6">DSM 27568</strain>
    </source>
</reference>
<evidence type="ECO:0000313" key="6">
    <source>
        <dbReference type="Proteomes" id="UP000561459"/>
    </source>
</evidence>
<keyword evidence="3 5" id="KW-0560">Oxidoreductase</keyword>
<dbReference type="PANTHER" id="PTHR43884">
    <property type="entry name" value="ACYL-COA DEHYDROGENASE"/>
    <property type="match status" value="1"/>
</dbReference>
<sequence length="322" mass="33440">MNEQQQMLEDLANGLFAELGSAATMESSWSAIAEVSLEGLLLSEDRGGFGGTWEDALTVFRLAGYHALALPVAEAAVAAAIAGKAGKRGTVAAATEGRITGDRFSGTLRGVPWGHEAAYIVAPAPDGGAMIIDAADGQITAGTNIAGEPRDSVAFQDAVVQRSPADPFALMALARVAQIAGALDSALALSVSYVNERKQFGRPLAKFQAVQQALATFACEAAATNCAAMGAAQAMARGHAPFEIAAAKLRANRAVGTGTALAHQVHGAIGFTEEYQLHPLTRRLWAWRSEFGGDSHWSQQLGAPIIEAGAARFWPDLTALTG</sequence>
<feature type="domain" description="Acyl-CoA dehydrogenase/oxidase C-terminal" evidence="4">
    <location>
        <begin position="170"/>
        <end position="283"/>
    </location>
</feature>
<accession>A0A7W6C2I7</accession>
<keyword evidence="2" id="KW-0274">FAD</keyword>
<dbReference type="PANTHER" id="PTHR43884:SF20">
    <property type="entry name" value="ACYL-COA DEHYDROGENASE FADE28"/>
    <property type="match status" value="1"/>
</dbReference>
<evidence type="ECO:0000256" key="3">
    <source>
        <dbReference type="ARBA" id="ARBA00023002"/>
    </source>
</evidence>
<keyword evidence="6" id="KW-1185">Reference proteome</keyword>
<keyword evidence="1" id="KW-0285">Flavoprotein</keyword>
<dbReference type="EMBL" id="JACIDY010000004">
    <property type="protein sequence ID" value="MBB3940419.1"/>
    <property type="molecule type" value="Genomic_DNA"/>
</dbReference>
<evidence type="ECO:0000259" key="4">
    <source>
        <dbReference type="Pfam" id="PF00441"/>
    </source>
</evidence>
<dbReference type="SUPFAM" id="SSF47203">
    <property type="entry name" value="Acyl-CoA dehydrogenase C-terminal domain-like"/>
    <property type="match status" value="1"/>
</dbReference>
<dbReference type="InterPro" id="IPR036250">
    <property type="entry name" value="AcylCo_DH-like_C"/>
</dbReference>
<dbReference type="Proteomes" id="UP000561459">
    <property type="component" value="Unassembled WGS sequence"/>
</dbReference>
<dbReference type="Gene3D" id="1.20.140.10">
    <property type="entry name" value="Butyryl-CoA Dehydrogenase, subunit A, domain 3"/>
    <property type="match status" value="1"/>
</dbReference>
<gene>
    <name evidence="5" type="ORF">GGR39_002076</name>
</gene>
<dbReference type="AlphaFoldDB" id="A0A7W6C2I7"/>
<dbReference type="InterPro" id="IPR009075">
    <property type="entry name" value="AcylCo_DH/oxidase_C"/>
</dbReference>
<comment type="caution">
    <text evidence="5">The sequence shown here is derived from an EMBL/GenBank/DDBJ whole genome shotgun (WGS) entry which is preliminary data.</text>
</comment>
<dbReference type="GO" id="GO:0070991">
    <property type="term" value="F:medium-chain fatty acyl-CoA dehydrogenase activity"/>
    <property type="evidence" value="ECO:0007669"/>
    <property type="project" value="UniProtKB-EC"/>
</dbReference>